<reference evidence="2" key="1">
    <citation type="journal article" date="2018" name="Genome Biol. Evol.">
        <title>Genomics and development of Lentinus tigrinus, a white-rot wood-decaying mushroom with dimorphic fruiting bodies.</title>
        <authorList>
            <person name="Wu B."/>
            <person name="Xu Z."/>
            <person name="Knudson A."/>
            <person name="Carlson A."/>
            <person name="Chen N."/>
            <person name="Kovaka S."/>
            <person name="LaButti K."/>
            <person name="Lipzen A."/>
            <person name="Pennachio C."/>
            <person name="Riley R."/>
            <person name="Schakwitz W."/>
            <person name="Umezawa K."/>
            <person name="Ohm R.A."/>
            <person name="Grigoriev I.V."/>
            <person name="Nagy L.G."/>
            <person name="Gibbons J."/>
            <person name="Hibbett D."/>
        </authorList>
    </citation>
    <scope>NUCLEOTIDE SEQUENCE [LARGE SCALE GENOMIC DNA]</scope>
    <source>
        <strain evidence="2">ALCF2SS1-6</strain>
    </source>
</reference>
<feature type="transmembrane region" description="Helical" evidence="1">
    <location>
        <begin position="207"/>
        <end position="231"/>
    </location>
</feature>
<evidence type="ECO:0000313" key="3">
    <source>
        <dbReference type="Proteomes" id="UP000313359"/>
    </source>
</evidence>
<feature type="transmembrane region" description="Helical" evidence="1">
    <location>
        <begin position="118"/>
        <end position="141"/>
    </location>
</feature>
<organism evidence="2 3">
    <name type="scientific">Lentinus tigrinus ALCF2SS1-6</name>
    <dbReference type="NCBI Taxonomy" id="1328759"/>
    <lineage>
        <taxon>Eukaryota</taxon>
        <taxon>Fungi</taxon>
        <taxon>Dikarya</taxon>
        <taxon>Basidiomycota</taxon>
        <taxon>Agaricomycotina</taxon>
        <taxon>Agaricomycetes</taxon>
        <taxon>Polyporales</taxon>
        <taxon>Polyporaceae</taxon>
        <taxon>Lentinus</taxon>
    </lineage>
</organism>
<sequence length="326" mass="35276">MPLNNDTAALIGFACEAIGWGLYAVLFISSLVLILRRLRTHATNVPIVFFMCALFVLCTTHFALEFNHFYVVLGSTGVDGFANETKPLIGADILVSLCDLFGDFILLYRCWIVWERNYWVIILPALTAVAGFACIMEVAHIVVTLDHTAPVAPTALVPLGIAGYSLPLATNVIATTLIVSKLWWILRKAAQETLTGPFGAGRTIKNAVTIVIESGLLYLVAQLVLVVLFSLGHPAQAIIVPTTVQIYGIAPTLIIIRVALGISSEHTVRQIPTTVVSDWQVNVPRRPSLPAMRSGITEDTCEVDGQSAEMKAFSTSQVDFVGRAGV</sequence>
<protein>
    <submittedName>
        <fullName evidence="2">Uncharacterized protein</fullName>
    </submittedName>
</protein>
<keyword evidence="1" id="KW-1133">Transmembrane helix</keyword>
<proteinExistence type="predicted"/>
<evidence type="ECO:0000313" key="2">
    <source>
        <dbReference type="EMBL" id="RPD61380.1"/>
    </source>
</evidence>
<feature type="transmembrane region" description="Helical" evidence="1">
    <location>
        <begin position="93"/>
        <end position="111"/>
    </location>
</feature>
<evidence type="ECO:0000256" key="1">
    <source>
        <dbReference type="SAM" id="Phobius"/>
    </source>
</evidence>
<name>A0A5C2SCA3_9APHY</name>
<dbReference type="OrthoDB" id="3341077at2759"/>
<feature type="transmembrane region" description="Helical" evidence="1">
    <location>
        <begin position="17"/>
        <end position="35"/>
    </location>
</feature>
<dbReference type="AlphaFoldDB" id="A0A5C2SCA3"/>
<keyword evidence="1" id="KW-0812">Transmembrane</keyword>
<dbReference type="EMBL" id="ML122262">
    <property type="protein sequence ID" value="RPD61380.1"/>
    <property type="molecule type" value="Genomic_DNA"/>
</dbReference>
<gene>
    <name evidence="2" type="ORF">L227DRAFT_500506</name>
</gene>
<accession>A0A5C2SCA3</accession>
<keyword evidence="3" id="KW-1185">Reference proteome</keyword>
<keyword evidence="1" id="KW-0472">Membrane</keyword>
<feature type="transmembrane region" description="Helical" evidence="1">
    <location>
        <begin position="237"/>
        <end position="260"/>
    </location>
</feature>
<dbReference type="Proteomes" id="UP000313359">
    <property type="component" value="Unassembled WGS sequence"/>
</dbReference>
<feature type="transmembrane region" description="Helical" evidence="1">
    <location>
        <begin position="47"/>
        <end position="73"/>
    </location>
</feature>
<feature type="transmembrane region" description="Helical" evidence="1">
    <location>
        <begin position="161"/>
        <end position="186"/>
    </location>
</feature>